<keyword evidence="4" id="KW-1185">Reference proteome</keyword>
<dbReference type="Proteomes" id="UP000190130">
    <property type="component" value="Unassembled WGS sequence"/>
</dbReference>
<evidence type="ECO:0000313" key="2">
    <source>
        <dbReference type="EMBL" id="KQK29198.1"/>
    </source>
</evidence>
<reference evidence="3 5" key="2">
    <citation type="submission" date="2017-02" db="EMBL/GenBank/DDBJ databases">
        <authorList>
            <person name="Peterson S.W."/>
        </authorList>
    </citation>
    <scope>NUCLEOTIDE SEQUENCE [LARGE SCALE GENOMIC DNA]</scope>
    <source>
        <strain evidence="3 5">DSM 9653</strain>
    </source>
</reference>
<proteinExistence type="predicted"/>
<evidence type="ECO:0000313" key="5">
    <source>
        <dbReference type="Proteomes" id="UP000190130"/>
    </source>
</evidence>
<dbReference type="AlphaFoldDB" id="A0A0Q3PHH8"/>
<evidence type="ECO:0000313" key="3">
    <source>
        <dbReference type="EMBL" id="SKB40624.1"/>
    </source>
</evidence>
<name>A0A0Q3PHH8_9HYPH</name>
<gene>
    <name evidence="2" type="ORF">ARD30_18310</name>
    <name evidence="3" type="ORF">SAMN05660750_00622</name>
</gene>
<dbReference type="Proteomes" id="UP000051562">
    <property type="component" value="Unassembled WGS sequence"/>
</dbReference>
<evidence type="ECO:0000313" key="4">
    <source>
        <dbReference type="Proteomes" id="UP000051562"/>
    </source>
</evidence>
<dbReference type="EMBL" id="LMAR01000051">
    <property type="protein sequence ID" value="KQK29198.1"/>
    <property type="molecule type" value="Genomic_DNA"/>
</dbReference>
<protein>
    <submittedName>
        <fullName evidence="2">Uncharacterized protein</fullName>
    </submittedName>
</protein>
<dbReference type="STRING" id="53254.SAMN05660750_00622"/>
<dbReference type="RefSeq" id="WP_055729368.1">
    <property type="nucleotide sequence ID" value="NZ_FUYX01000001.1"/>
</dbReference>
<evidence type="ECO:0000256" key="1">
    <source>
        <dbReference type="SAM" id="MobiDB-lite"/>
    </source>
</evidence>
<reference evidence="2 4" key="1">
    <citation type="submission" date="2015-10" db="EMBL/GenBank/DDBJ databases">
        <title>Draft genome of Bosea thiooxidans.</title>
        <authorList>
            <person name="Wang X."/>
        </authorList>
    </citation>
    <scope>NUCLEOTIDE SEQUENCE [LARGE SCALE GENOMIC DNA]</scope>
    <source>
        <strain evidence="2 4">CGMCC 9174</strain>
    </source>
</reference>
<feature type="region of interest" description="Disordered" evidence="1">
    <location>
        <begin position="637"/>
        <end position="666"/>
    </location>
</feature>
<dbReference type="OrthoDB" id="8283038at2"/>
<dbReference type="EMBL" id="FUYX01000001">
    <property type="protein sequence ID" value="SKB40624.1"/>
    <property type="molecule type" value="Genomic_DNA"/>
</dbReference>
<organism evidence="2 4">
    <name type="scientific">Bosea thiooxidans</name>
    <dbReference type="NCBI Taxonomy" id="53254"/>
    <lineage>
        <taxon>Bacteria</taxon>
        <taxon>Pseudomonadati</taxon>
        <taxon>Pseudomonadota</taxon>
        <taxon>Alphaproteobacteria</taxon>
        <taxon>Hyphomicrobiales</taxon>
        <taxon>Boseaceae</taxon>
        <taxon>Bosea</taxon>
    </lineage>
</organism>
<sequence length="666" mass="70333">MQTGGFTETIWHFIGYFHLSDSVARASVYYEGDPAPPLLSETHEPGHEPLRGLAFDELASVPTQIRETAAAEPHAPTAHVLAPAALSVPNKIVPALPPISKPVPLPHEAGIGLPGTTHVITVEYGEGGSESLVQIRQINLQTDRDLVTSDDIRHADGSLVIPPELHLDGVLATALAQANAVAPDGVPDMNTALGSGTTEIIEQIAARDALWAETGSPYANGSLPAPVPEGRIVDGVVGAPEPNVPVLTDSAPWRSEASVKTVEAGQTVEAELDLTKPTGGVATLAETGLNVQINAAAILDYNEAAGSMMVGGNYFYSRGIVQANVLVDNDHVDVAVSGQLSPTVQTSGNEVHNIAEFITHQSTIEVRGAAATPHWNIDVVQGDFYDVKSIVQFNGLDDNDRTVQAESGTYYNLGTGANQQLNLAEVSGLDRYDVIIIGGDYHRANWIYQYNVMVDPDYATLYSTGDAGDDTTVTTGFNNLVNRATIETVDAPGFKPMQDAHHDLMGLLAGGATVLQPSSDWQLYGGASGTLKMLYISGDYYDINTITQVNVMVDGDQSIQASAEAGTRQGVAAGGNSAVNDAYIGDPGLLSTSNYLGGAAYEEAMLIQVNIVTDSDTVTIHDTTTLVPELVAFAENATQHEPEPDCRPAPLQDPAQHDHLTSNILA</sequence>
<accession>A0A0Q3PHH8</accession>